<evidence type="ECO:0000313" key="2">
    <source>
        <dbReference type="EMBL" id="KAF6137628.1"/>
    </source>
</evidence>
<dbReference type="AlphaFoldDB" id="A0A7J7L4Y7"/>
<gene>
    <name evidence="2" type="ORF">GIB67_036211</name>
</gene>
<keyword evidence="1" id="KW-1133">Transmembrane helix</keyword>
<feature type="non-terminal residue" evidence="2">
    <location>
        <position position="51"/>
    </location>
</feature>
<organism evidence="2 3">
    <name type="scientific">Kingdonia uniflora</name>
    <dbReference type="NCBI Taxonomy" id="39325"/>
    <lineage>
        <taxon>Eukaryota</taxon>
        <taxon>Viridiplantae</taxon>
        <taxon>Streptophyta</taxon>
        <taxon>Embryophyta</taxon>
        <taxon>Tracheophyta</taxon>
        <taxon>Spermatophyta</taxon>
        <taxon>Magnoliopsida</taxon>
        <taxon>Ranunculales</taxon>
        <taxon>Circaeasteraceae</taxon>
        <taxon>Kingdonia</taxon>
    </lineage>
</organism>
<keyword evidence="1" id="KW-0812">Transmembrane</keyword>
<dbReference type="EMBL" id="JACGCM010002641">
    <property type="protein sequence ID" value="KAF6137628.1"/>
    <property type="molecule type" value="Genomic_DNA"/>
</dbReference>
<comment type="caution">
    <text evidence="2">The sequence shown here is derived from an EMBL/GenBank/DDBJ whole genome shotgun (WGS) entry which is preliminary data.</text>
</comment>
<evidence type="ECO:0000256" key="1">
    <source>
        <dbReference type="SAM" id="Phobius"/>
    </source>
</evidence>
<keyword evidence="3" id="KW-1185">Reference proteome</keyword>
<evidence type="ECO:0000313" key="3">
    <source>
        <dbReference type="Proteomes" id="UP000541444"/>
    </source>
</evidence>
<dbReference type="Proteomes" id="UP000541444">
    <property type="component" value="Unassembled WGS sequence"/>
</dbReference>
<accession>A0A7J7L4Y7</accession>
<name>A0A7J7L4Y7_9MAGN</name>
<reference evidence="2 3" key="1">
    <citation type="journal article" date="2020" name="IScience">
        <title>Genome Sequencing of the Endangered Kingdonia uniflora (Circaeasteraceae, Ranunculales) Reveals Potential Mechanisms of Evolutionary Specialization.</title>
        <authorList>
            <person name="Sun Y."/>
            <person name="Deng T."/>
            <person name="Zhang A."/>
            <person name="Moore M.J."/>
            <person name="Landis J.B."/>
            <person name="Lin N."/>
            <person name="Zhang H."/>
            <person name="Zhang X."/>
            <person name="Huang J."/>
            <person name="Zhang X."/>
            <person name="Sun H."/>
            <person name="Wang H."/>
        </authorList>
    </citation>
    <scope>NUCLEOTIDE SEQUENCE [LARGE SCALE GENOMIC DNA]</scope>
    <source>
        <strain evidence="2">TB1705</strain>
        <tissue evidence="2">Leaf</tissue>
    </source>
</reference>
<keyword evidence="1" id="KW-0472">Membrane</keyword>
<sequence>YLSLISSLDYPIPPVYLLLFLYIFIFLPLYLAELNLRSHHSESANLLVATI</sequence>
<feature type="transmembrane region" description="Helical" evidence="1">
    <location>
        <begin position="12"/>
        <end position="32"/>
    </location>
</feature>
<proteinExistence type="predicted"/>
<protein>
    <submittedName>
        <fullName evidence="2">Uncharacterized protein</fullName>
    </submittedName>
</protein>